<dbReference type="EMBL" id="JBHUFB010000007">
    <property type="protein sequence ID" value="MFD1811434.1"/>
    <property type="molecule type" value="Genomic_DNA"/>
</dbReference>
<evidence type="ECO:0000313" key="5">
    <source>
        <dbReference type="Proteomes" id="UP001597286"/>
    </source>
</evidence>
<gene>
    <name evidence="4" type="ORF">ACFSJG_04350</name>
</gene>
<evidence type="ECO:0000259" key="3">
    <source>
        <dbReference type="Pfam" id="PF01645"/>
    </source>
</evidence>
<evidence type="ECO:0000256" key="2">
    <source>
        <dbReference type="PIRNR" id="PIRNR006429"/>
    </source>
</evidence>
<name>A0ABW4NZF1_9NOCA</name>
<evidence type="ECO:0000313" key="4">
    <source>
        <dbReference type="EMBL" id="MFD1811434.1"/>
    </source>
</evidence>
<accession>A0ABW4NZF1</accession>
<comment type="caution">
    <text evidence="4">The sequence shown here is derived from an EMBL/GenBank/DDBJ whole genome shotgun (WGS) entry which is preliminary data.</text>
</comment>
<dbReference type="Pfam" id="PF01645">
    <property type="entry name" value="Glu_synthase"/>
    <property type="match status" value="1"/>
</dbReference>
<dbReference type="PIRSF" id="PIRSF006429">
    <property type="entry name" value="GOGAT_lg_2"/>
    <property type="match status" value="1"/>
</dbReference>
<dbReference type="InterPro" id="IPR013785">
    <property type="entry name" value="Aldolase_TIM"/>
</dbReference>
<comment type="similarity">
    <text evidence="1 2">Belongs to the glutamate synthase family.</text>
</comment>
<dbReference type="PANTHER" id="PTHR43819:SF1">
    <property type="entry name" value="ARCHAEAL-TYPE GLUTAMATE SYNTHASE [NADPH]"/>
    <property type="match status" value="1"/>
</dbReference>
<dbReference type="SUPFAM" id="SSF51395">
    <property type="entry name" value="FMN-linked oxidoreductases"/>
    <property type="match status" value="1"/>
</dbReference>
<dbReference type="PIRSF" id="PIRSF500060">
    <property type="entry name" value="UCP500060"/>
    <property type="match status" value="1"/>
</dbReference>
<reference evidence="5" key="1">
    <citation type="journal article" date="2019" name="Int. J. Syst. Evol. Microbiol.">
        <title>The Global Catalogue of Microorganisms (GCM) 10K type strain sequencing project: providing services to taxonomists for standard genome sequencing and annotation.</title>
        <authorList>
            <consortium name="The Broad Institute Genomics Platform"/>
            <consortium name="The Broad Institute Genome Sequencing Center for Infectious Disease"/>
            <person name="Wu L."/>
            <person name="Ma J."/>
        </authorList>
    </citation>
    <scope>NUCLEOTIDE SEQUENCE [LARGE SCALE GENOMIC DNA]</scope>
    <source>
        <strain evidence="5">DT72</strain>
    </source>
</reference>
<evidence type="ECO:0000256" key="1">
    <source>
        <dbReference type="ARBA" id="ARBA00009716"/>
    </source>
</evidence>
<protein>
    <submittedName>
        <fullName evidence="4">FMN-binding glutamate synthase family protein</fullName>
    </submittedName>
</protein>
<sequence>MRWLIVAAVWIVAGALAASAAVAGWGWWIPAAFAAFLAATGMYDLLQRSHSILRNYPILGHARFLLERIRPEIQQYFIESSTDGTPFDRETRDLVYERAKGTKDAEPFGTERDVHAPGYEFMTHSLRARHATELDPRVRLGGPHCTQPYDIALLNVSAMSFGSLSANAVEAMNAGAARGGFAQDTGEGGISPYHRRHGGDLIWEIGSAYFGCRTEDGRFDPEQFAAKAVDPQVKAISIKLSQGAKPGLGGVLPGAKVSAEIAATRGVPVGRTVISPPAHNAFETPNELIDFIVTLRTLSGGKPVGFKLCAGSRVEFLGICKAMIERDVTPDFVVVDGSEGGTGAAPVEFEDHMGMPLTEGLMLVHNSLVGSGLRDRIRIGASGKVASGSDIVKRIIQGADFTLAARAMMFAVGCIQAQACHTNHCPVGVTTQDPARTRALDVPDKSARVYRFQKSTVASAAQMVASMGAAGFDELRPSMLNRRVDAHTTKTYAELYEWLQDGELLDDPPESWRSDWIDASADRF</sequence>
<organism evidence="4 5">
    <name type="scientific">Rhodococcus gannanensis</name>
    <dbReference type="NCBI Taxonomy" id="1960308"/>
    <lineage>
        <taxon>Bacteria</taxon>
        <taxon>Bacillati</taxon>
        <taxon>Actinomycetota</taxon>
        <taxon>Actinomycetes</taxon>
        <taxon>Mycobacteriales</taxon>
        <taxon>Nocardiaceae</taxon>
        <taxon>Rhodococcus</taxon>
    </lineage>
</organism>
<dbReference type="InterPro" id="IPR024188">
    <property type="entry name" value="GltB"/>
</dbReference>
<dbReference type="InterPro" id="IPR027283">
    <property type="entry name" value="YerD"/>
</dbReference>
<dbReference type="CDD" id="cd02808">
    <property type="entry name" value="GltS_FMN"/>
    <property type="match status" value="1"/>
</dbReference>
<dbReference type="PANTHER" id="PTHR43819">
    <property type="entry name" value="ARCHAEAL-TYPE GLUTAMATE SYNTHASE [NADPH]"/>
    <property type="match status" value="1"/>
</dbReference>
<proteinExistence type="inferred from homology"/>
<dbReference type="Gene3D" id="3.20.20.70">
    <property type="entry name" value="Aldolase class I"/>
    <property type="match status" value="1"/>
</dbReference>
<feature type="domain" description="Glutamate synthase" evidence="3">
    <location>
        <begin position="154"/>
        <end position="469"/>
    </location>
</feature>
<dbReference type="Proteomes" id="UP001597286">
    <property type="component" value="Unassembled WGS sequence"/>
</dbReference>
<dbReference type="RefSeq" id="WP_378483981.1">
    <property type="nucleotide sequence ID" value="NZ_JBHUFB010000007.1"/>
</dbReference>
<dbReference type="InterPro" id="IPR002932">
    <property type="entry name" value="Glu_synthdom"/>
</dbReference>
<keyword evidence="5" id="KW-1185">Reference proteome</keyword>